<feature type="domain" description="Helitron helicase-like" evidence="1">
    <location>
        <begin position="116"/>
        <end position="200"/>
    </location>
</feature>
<evidence type="ECO:0000313" key="3">
    <source>
        <dbReference type="Proteomes" id="UP000028999"/>
    </source>
</evidence>
<evidence type="ECO:0000259" key="1">
    <source>
        <dbReference type="Pfam" id="PF14214"/>
    </source>
</evidence>
<dbReference type="PaxDb" id="3708-A0A078GRQ0"/>
<gene>
    <name evidence="2" type="primary">BnaC06g02920D</name>
    <name evidence="2" type="ORF">GSBRNA2T00039074001</name>
</gene>
<keyword evidence="3" id="KW-1185">Reference proteome</keyword>
<dbReference type="EMBL" id="LK032214">
    <property type="protein sequence ID" value="CDY28111.1"/>
    <property type="molecule type" value="Genomic_DNA"/>
</dbReference>
<dbReference type="AlphaFoldDB" id="A0A078GRQ0"/>
<sequence>MPSQPNHLEEILCGHRSPIVEVRLLRFLEARTFKRGGELMGWKCFSLCQGFPIFDNFTFSFLKVGASEALYIATTSTKDYRDSNISGREAMQSSDDITINSTASVKRLGRLVFPLFLSLNQKKLRADLYNNVCDAVETGDADATQVGKKIILPSSFTAGPRYMSEKYQDAMAICRWYGNPHLFITVTANPNWVELSNHLDAYGMEVIPLIADLT</sequence>
<reference evidence="2 3" key="1">
    <citation type="journal article" date="2014" name="Science">
        <title>Plant genetics. Early allopolyploid evolution in the post-Neolithic Brassica napus oilseed genome.</title>
        <authorList>
            <person name="Chalhoub B."/>
            <person name="Denoeud F."/>
            <person name="Liu S."/>
            <person name="Parkin I.A."/>
            <person name="Tang H."/>
            <person name="Wang X."/>
            <person name="Chiquet J."/>
            <person name="Belcram H."/>
            <person name="Tong C."/>
            <person name="Samans B."/>
            <person name="Correa M."/>
            <person name="Da Silva C."/>
            <person name="Just J."/>
            <person name="Falentin C."/>
            <person name="Koh C.S."/>
            <person name="Le Clainche I."/>
            <person name="Bernard M."/>
            <person name="Bento P."/>
            <person name="Noel B."/>
            <person name="Labadie K."/>
            <person name="Alberti A."/>
            <person name="Charles M."/>
            <person name="Arnaud D."/>
            <person name="Guo H."/>
            <person name="Daviaud C."/>
            <person name="Alamery S."/>
            <person name="Jabbari K."/>
            <person name="Zhao M."/>
            <person name="Edger P.P."/>
            <person name="Chelaifa H."/>
            <person name="Tack D."/>
            <person name="Lassalle G."/>
            <person name="Mestiri I."/>
            <person name="Schnel N."/>
            <person name="Le Paslier M.C."/>
            <person name="Fan G."/>
            <person name="Renault V."/>
            <person name="Bayer P.E."/>
            <person name="Golicz A.A."/>
            <person name="Manoli S."/>
            <person name="Lee T.H."/>
            <person name="Thi V.H."/>
            <person name="Chalabi S."/>
            <person name="Hu Q."/>
            <person name="Fan C."/>
            <person name="Tollenaere R."/>
            <person name="Lu Y."/>
            <person name="Battail C."/>
            <person name="Shen J."/>
            <person name="Sidebottom C.H."/>
            <person name="Wang X."/>
            <person name="Canaguier A."/>
            <person name="Chauveau A."/>
            <person name="Berard A."/>
            <person name="Deniot G."/>
            <person name="Guan M."/>
            <person name="Liu Z."/>
            <person name="Sun F."/>
            <person name="Lim Y.P."/>
            <person name="Lyons E."/>
            <person name="Town C.D."/>
            <person name="Bancroft I."/>
            <person name="Wang X."/>
            <person name="Meng J."/>
            <person name="Ma J."/>
            <person name="Pires J.C."/>
            <person name="King G.J."/>
            <person name="Brunel D."/>
            <person name="Delourme R."/>
            <person name="Renard M."/>
            <person name="Aury J.M."/>
            <person name="Adams K.L."/>
            <person name="Batley J."/>
            <person name="Snowdon R.J."/>
            <person name="Tost J."/>
            <person name="Edwards D."/>
            <person name="Zhou Y."/>
            <person name="Hua W."/>
            <person name="Sharpe A.G."/>
            <person name="Paterson A.H."/>
            <person name="Guan C."/>
            <person name="Wincker P."/>
        </authorList>
    </citation>
    <scope>NUCLEOTIDE SEQUENCE [LARGE SCALE GENOMIC DNA]</scope>
    <source>
        <strain evidence="3">cv. Darmor-bzh</strain>
    </source>
</reference>
<dbReference type="STRING" id="3708.A0A078GRQ0"/>
<dbReference type="Pfam" id="PF14214">
    <property type="entry name" value="Helitron_like_N"/>
    <property type="match status" value="1"/>
</dbReference>
<dbReference type="Gramene" id="CDY28111">
    <property type="protein sequence ID" value="CDY28111"/>
    <property type="gene ID" value="GSBRNA2T00039074001"/>
</dbReference>
<evidence type="ECO:0000313" key="2">
    <source>
        <dbReference type="EMBL" id="CDY28111.1"/>
    </source>
</evidence>
<name>A0A078GRQ0_BRANA</name>
<proteinExistence type="predicted"/>
<accession>A0A078GRQ0</accession>
<organism evidence="2 3">
    <name type="scientific">Brassica napus</name>
    <name type="common">Rape</name>
    <dbReference type="NCBI Taxonomy" id="3708"/>
    <lineage>
        <taxon>Eukaryota</taxon>
        <taxon>Viridiplantae</taxon>
        <taxon>Streptophyta</taxon>
        <taxon>Embryophyta</taxon>
        <taxon>Tracheophyta</taxon>
        <taxon>Spermatophyta</taxon>
        <taxon>Magnoliopsida</taxon>
        <taxon>eudicotyledons</taxon>
        <taxon>Gunneridae</taxon>
        <taxon>Pentapetalae</taxon>
        <taxon>rosids</taxon>
        <taxon>malvids</taxon>
        <taxon>Brassicales</taxon>
        <taxon>Brassicaceae</taxon>
        <taxon>Brassiceae</taxon>
        <taxon>Brassica</taxon>
    </lineage>
</organism>
<dbReference type="Proteomes" id="UP000028999">
    <property type="component" value="Unassembled WGS sequence"/>
</dbReference>
<dbReference type="OMA" id="AMQSSDD"/>
<dbReference type="PANTHER" id="PTHR45786:SF74">
    <property type="entry name" value="ATP-DEPENDENT DNA HELICASE"/>
    <property type="match status" value="1"/>
</dbReference>
<protein>
    <submittedName>
        <fullName evidence="2">BnaC06g02920D protein</fullName>
    </submittedName>
</protein>
<dbReference type="InterPro" id="IPR025476">
    <property type="entry name" value="Helitron_helicase-like"/>
</dbReference>
<dbReference type="PANTHER" id="PTHR45786">
    <property type="entry name" value="DNA BINDING PROTEIN-LIKE"/>
    <property type="match status" value="1"/>
</dbReference>